<dbReference type="Pfam" id="PF13519">
    <property type="entry name" value="VWA_2"/>
    <property type="match status" value="1"/>
</dbReference>
<name>A0ABU0LE61_XANAG</name>
<proteinExistence type="predicted"/>
<feature type="domain" description="VWFA" evidence="2">
    <location>
        <begin position="36"/>
        <end position="215"/>
    </location>
</feature>
<evidence type="ECO:0000256" key="1">
    <source>
        <dbReference type="SAM" id="SignalP"/>
    </source>
</evidence>
<comment type="caution">
    <text evidence="3">The sequence shown here is derived from an EMBL/GenBank/DDBJ whole genome shotgun (WGS) entry which is preliminary data.</text>
</comment>
<dbReference type="InterPro" id="IPR036465">
    <property type="entry name" value="vWFA_dom_sf"/>
</dbReference>
<evidence type="ECO:0000313" key="3">
    <source>
        <dbReference type="EMBL" id="MDQ0505394.1"/>
    </source>
</evidence>
<feature type="signal peptide" evidence="1">
    <location>
        <begin position="1"/>
        <end position="31"/>
    </location>
</feature>
<reference evidence="3 4" key="1">
    <citation type="submission" date="2023-07" db="EMBL/GenBank/DDBJ databases">
        <title>Genomic Encyclopedia of Type Strains, Phase IV (KMG-IV): sequencing the most valuable type-strain genomes for metagenomic binning, comparative biology and taxonomic classification.</title>
        <authorList>
            <person name="Goeker M."/>
        </authorList>
    </citation>
    <scope>NUCLEOTIDE SEQUENCE [LARGE SCALE GENOMIC DNA]</scope>
    <source>
        <strain evidence="3 4">DSM 3770</strain>
    </source>
</reference>
<evidence type="ECO:0000313" key="4">
    <source>
        <dbReference type="Proteomes" id="UP001241747"/>
    </source>
</evidence>
<dbReference type="Proteomes" id="UP001241747">
    <property type="component" value="Unassembled WGS sequence"/>
</dbReference>
<dbReference type="RefSeq" id="WP_237344557.1">
    <property type="nucleotide sequence ID" value="NZ_JABWGX010000004.1"/>
</dbReference>
<evidence type="ECO:0000259" key="2">
    <source>
        <dbReference type="PROSITE" id="PS50234"/>
    </source>
</evidence>
<dbReference type="EMBL" id="JAUSVY010000004">
    <property type="protein sequence ID" value="MDQ0505394.1"/>
    <property type="molecule type" value="Genomic_DNA"/>
</dbReference>
<dbReference type="PROSITE" id="PS50234">
    <property type="entry name" value="VWFA"/>
    <property type="match status" value="1"/>
</dbReference>
<protein>
    <submittedName>
        <fullName evidence="3">Mg-chelatase subunit ChlD</fullName>
    </submittedName>
</protein>
<keyword evidence="1" id="KW-0732">Signal</keyword>
<dbReference type="InterPro" id="IPR002035">
    <property type="entry name" value="VWF_A"/>
</dbReference>
<dbReference type="Gene3D" id="3.40.50.410">
    <property type="entry name" value="von Willebrand factor, type A domain"/>
    <property type="match status" value="1"/>
</dbReference>
<organism evidence="3 4">
    <name type="scientific">Xanthobacter agilis</name>
    <dbReference type="NCBI Taxonomy" id="47492"/>
    <lineage>
        <taxon>Bacteria</taxon>
        <taxon>Pseudomonadati</taxon>
        <taxon>Pseudomonadota</taxon>
        <taxon>Alphaproteobacteria</taxon>
        <taxon>Hyphomicrobiales</taxon>
        <taxon>Xanthobacteraceae</taxon>
        <taxon>Xanthobacter</taxon>
    </lineage>
</organism>
<keyword evidence="4" id="KW-1185">Reference proteome</keyword>
<accession>A0ABU0LE61</accession>
<dbReference type="SMART" id="SM00327">
    <property type="entry name" value="VWA"/>
    <property type="match status" value="1"/>
</dbReference>
<feature type="chain" id="PRO_5046313986" evidence="1">
    <location>
        <begin position="32"/>
        <end position="218"/>
    </location>
</feature>
<sequence>MRSALDRLRQILALALTALFGAVPVTQPAAAGEPAPTIIILDGSGSMWGVVGGQRKLAIARQTVGPSVSRLPPGRAVGLMAYGHRRKGDCGDIELVVPPAANAGPAVGEAVQAMHFLGMTPLADAVRKAAEALRYKEAPATVVLITDGAETCEGDPCAVAGELKKSGVNFTAHVIGLGLTREEERKVACIASNTGGRYLDAGDAAALDRALAETLTTP</sequence>
<gene>
    <name evidence="3" type="ORF">QOZ94_002190</name>
</gene>
<dbReference type="SUPFAM" id="SSF53300">
    <property type="entry name" value="vWA-like"/>
    <property type="match status" value="1"/>
</dbReference>